<organism evidence="2 3">
    <name type="scientific">Aquimarina spongiae</name>
    <dbReference type="NCBI Taxonomy" id="570521"/>
    <lineage>
        <taxon>Bacteria</taxon>
        <taxon>Pseudomonadati</taxon>
        <taxon>Bacteroidota</taxon>
        <taxon>Flavobacteriia</taxon>
        <taxon>Flavobacteriales</taxon>
        <taxon>Flavobacteriaceae</taxon>
        <taxon>Aquimarina</taxon>
    </lineage>
</organism>
<reference evidence="3" key="1">
    <citation type="submission" date="2016-11" db="EMBL/GenBank/DDBJ databases">
        <authorList>
            <person name="Varghese N."/>
            <person name="Submissions S."/>
        </authorList>
    </citation>
    <scope>NUCLEOTIDE SEQUENCE [LARGE SCALE GENOMIC DNA]</scope>
    <source>
        <strain evidence="3">DSM 22623</strain>
    </source>
</reference>
<dbReference type="Gene3D" id="1.25.40.10">
    <property type="entry name" value="Tetratricopeptide repeat domain"/>
    <property type="match status" value="1"/>
</dbReference>
<dbReference type="SUPFAM" id="SSF48452">
    <property type="entry name" value="TPR-like"/>
    <property type="match status" value="1"/>
</dbReference>
<keyword evidence="1" id="KW-1133">Transmembrane helix</keyword>
<dbReference type="OrthoDB" id="1144971at2"/>
<evidence type="ECO:0000313" key="2">
    <source>
        <dbReference type="EMBL" id="SHI68829.1"/>
    </source>
</evidence>
<gene>
    <name evidence="2" type="ORF">SAMN04488508_102461</name>
</gene>
<evidence type="ECO:0008006" key="4">
    <source>
        <dbReference type="Google" id="ProtNLM"/>
    </source>
</evidence>
<keyword evidence="3" id="KW-1185">Reference proteome</keyword>
<dbReference type="STRING" id="570521.SAMN04488508_102461"/>
<accession>A0A1M6D6J4</accession>
<proteinExistence type="predicted"/>
<dbReference type="RefSeq" id="WP_073315243.1">
    <property type="nucleotide sequence ID" value="NZ_FQYP01000002.1"/>
</dbReference>
<dbReference type="AlphaFoldDB" id="A0A1M6D6J4"/>
<feature type="transmembrane region" description="Helical" evidence="1">
    <location>
        <begin position="101"/>
        <end position="121"/>
    </location>
</feature>
<keyword evidence="1" id="KW-0812">Transmembrane</keyword>
<name>A0A1M6D6J4_9FLAO</name>
<dbReference type="Proteomes" id="UP000184432">
    <property type="component" value="Unassembled WGS sequence"/>
</dbReference>
<keyword evidence="1" id="KW-0472">Membrane</keyword>
<evidence type="ECO:0000256" key="1">
    <source>
        <dbReference type="SAM" id="Phobius"/>
    </source>
</evidence>
<dbReference type="EMBL" id="FQYP01000002">
    <property type="protein sequence ID" value="SHI68829.1"/>
    <property type="molecule type" value="Genomic_DNA"/>
</dbReference>
<sequence length="265" mass="30936">MSNFLEEIDKYLDNIMTREERRAFEERVDNDSTLAEELKLQKDMRTVYDDNDWIEGDKTALKNDEAKQLRNFFASDEAKSLKASITEVMDNNRLNSGNKRFYFLGIAASIIVLMTISIFVFSESDYNDLYADNIALEEIPSMITRGEEENELINNAQTLFENKKYREASDVFSKYHNSDVDTIDPLSYIYKGVAHLELNEFDKALGQFGLLEQTHTLQSKKADWYRAMVYLKQEEKEKLRQILLQITSDSTNYNFERAKALLEDI</sequence>
<dbReference type="InterPro" id="IPR011990">
    <property type="entry name" value="TPR-like_helical_dom_sf"/>
</dbReference>
<evidence type="ECO:0000313" key="3">
    <source>
        <dbReference type="Proteomes" id="UP000184432"/>
    </source>
</evidence>
<protein>
    <recommendedName>
        <fullName evidence="4">Tetratricopeptide repeat-containing protein</fullName>
    </recommendedName>
</protein>